<keyword evidence="5" id="KW-0963">Cytoplasm</keyword>
<keyword evidence="8" id="KW-0677">Repeat</keyword>
<dbReference type="CDD" id="cd00714">
    <property type="entry name" value="GFAT"/>
    <property type="match status" value="1"/>
</dbReference>
<dbReference type="SUPFAM" id="SSF53697">
    <property type="entry name" value="SIS domain"/>
    <property type="match status" value="1"/>
</dbReference>
<dbReference type="PANTHER" id="PTHR10937:SF0">
    <property type="entry name" value="GLUTAMINE--FRUCTOSE-6-PHOSPHATE TRANSAMINASE (ISOMERIZING)"/>
    <property type="match status" value="1"/>
</dbReference>
<evidence type="ECO:0000256" key="5">
    <source>
        <dbReference type="ARBA" id="ARBA00022490"/>
    </source>
</evidence>
<evidence type="ECO:0000256" key="6">
    <source>
        <dbReference type="ARBA" id="ARBA00022576"/>
    </source>
</evidence>
<protein>
    <recommendedName>
        <fullName evidence="4">Glutamine--fructose-6-phosphate aminotransferase [isomerizing]</fullName>
        <ecNumber evidence="3">2.6.1.16</ecNumber>
    </recommendedName>
</protein>
<dbReference type="Pfam" id="PF01380">
    <property type="entry name" value="SIS"/>
    <property type="match status" value="2"/>
</dbReference>
<name>A0A0F9UVH1_9ZZZZ</name>
<dbReference type="FunFam" id="3.60.20.10:FF:000006">
    <property type="entry name" value="Glutamine--fructose-6-phosphate aminotransferase [isomerizing]"/>
    <property type="match status" value="1"/>
</dbReference>
<dbReference type="FunFam" id="3.40.50.10490:FF:000001">
    <property type="entry name" value="Glutamine--fructose-6-phosphate aminotransferase [isomerizing]"/>
    <property type="match status" value="1"/>
</dbReference>
<dbReference type="InterPro" id="IPR029055">
    <property type="entry name" value="Ntn_hydrolases_N"/>
</dbReference>
<dbReference type="PROSITE" id="PS51464">
    <property type="entry name" value="SIS"/>
    <property type="match status" value="2"/>
</dbReference>
<keyword evidence="9" id="KW-0315">Glutamine amidotransferase</keyword>
<proteinExistence type="inferred from homology"/>
<comment type="catalytic activity">
    <reaction evidence="1">
        <text>D-fructose 6-phosphate + L-glutamine = D-glucosamine 6-phosphate + L-glutamate</text>
        <dbReference type="Rhea" id="RHEA:13237"/>
        <dbReference type="ChEBI" id="CHEBI:29985"/>
        <dbReference type="ChEBI" id="CHEBI:58359"/>
        <dbReference type="ChEBI" id="CHEBI:58725"/>
        <dbReference type="ChEBI" id="CHEBI:61527"/>
        <dbReference type="EC" id="2.6.1.16"/>
    </reaction>
</comment>
<dbReference type="InterPro" id="IPR035466">
    <property type="entry name" value="GlmS/AgaS_SIS"/>
</dbReference>
<dbReference type="SUPFAM" id="SSF56235">
    <property type="entry name" value="N-terminal nucleophile aminohydrolases (Ntn hydrolases)"/>
    <property type="match status" value="1"/>
</dbReference>
<dbReference type="GO" id="GO:0006002">
    <property type="term" value="P:fructose 6-phosphate metabolic process"/>
    <property type="evidence" value="ECO:0007669"/>
    <property type="project" value="TreeGrafter"/>
</dbReference>
<dbReference type="InterPro" id="IPR035490">
    <property type="entry name" value="GlmS/FrlB_SIS"/>
</dbReference>
<dbReference type="GO" id="GO:0006487">
    <property type="term" value="P:protein N-linked glycosylation"/>
    <property type="evidence" value="ECO:0007669"/>
    <property type="project" value="TreeGrafter"/>
</dbReference>
<dbReference type="GO" id="GO:0006047">
    <property type="term" value="P:UDP-N-acetylglucosamine metabolic process"/>
    <property type="evidence" value="ECO:0007669"/>
    <property type="project" value="TreeGrafter"/>
</dbReference>
<dbReference type="CDD" id="cd05008">
    <property type="entry name" value="SIS_GlmS_GlmD_1"/>
    <property type="match status" value="1"/>
</dbReference>
<dbReference type="InterPro" id="IPR001347">
    <property type="entry name" value="SIS_dom"/>
</dbReference>
<evidence type="ECO:0000256" key="8">
    <source>
        <dbReference type="ARBA" id="ARBA00022737"/>
    </source>
</evidence>
<evidence type="ECO:0000256" key="1">
    <source>
        <dbReference type="ARBA" id="ARBA00001031"/>
    </source>
</evidence>
<dbReference type="InterPro" id="IPR017932">
    <property type="entry name" value="GATase_2_dom"/>
</dbReference>
<dbReference type="NCBIfam" id="NF001484">
    <property type="entry name" value="PRK00331.1"/>
    <property type="match status" value="1"/>
</dbReference>
<feature type="domain" description="SIS" evidence="11">
    <location>
        <begin position="304"/>
        <end position="443"/>
    </location>
</feature>
<evidence type="ECO:0000259" key="11">
    <source>
        <dbReference type="PROSITE" id="PS51464"/>
    </source>
</evidence>
<feature type="domain" description="Glutamine amidotransferase type-2" evidence="10">
    <location>
        <begin position="2"/>
        <end position="219"/>
    </location>
</feature>
<dbReference type="Gene3D" id="3.40.50.10490">
    <property type="entry name" value="Glucose-6-phosphate isomerase like protein, domain 1"/>
    <property type="match status" value="2"/>
</dbReference>
<sequence>MCGIVGYIGKQNTLSIGLEALKRLEYRGYDSAGMAIFDSAKKEIHLIKVAGRIDLLEAKIKQSGFSGSPAIFHTRWATHGEPNEKNAHPHLDCKKNIYLVHNGIIENYKILRKKLTREGHQFSSKTDTEVIIHLIEKFFNGNLEEAVTKALKLIRGTYGLAIISRDDPEKIVVARNSSPLLIGLGEKEYIVASDPSAIIGRTKKVVYLDDGEVAVLTPEIFFITDLSQNKKEKPINLSINSGSTPSKTERVEEIDWDLEKAQKSGYPHFMLKEIFEAPEVIENALRGRLIKKEGLARLGGIAGVENKLREIQRIIIGACGTARCAALVGEYMLEEYAGIPVETDYGSEFRYKKSILDPSTAVITISQSGETADTLAVVREAKRKNILTLGITNVVGSMVARETDAGIYNHAGPEIAVASTKAFISQLVVLALLTLFLGRQRDMSLATGRRIAQELALIPEKAREILKTNNKIQKIAIKYSKYNNFAYLGRKYNYPIALEGAIKLKETSYLHAEGFAAGEMKHGPITLIDEDFPTMAICPEDSVYEKMISNIEEIKARKGKVIVLTTEGNRKIKDLADDVIYIPKTLEMLTPILSVIPLQLFAYHMGVLRGCDVDKPRNLAKSVTVE</sequence>
<dbReference type="GO" id="GO:0005829">
    <property type="term" value="C:cytosol"/>
    <property type="evidence" value="ECO:0007669"/>
    <property type="project" value="TreeGrafter"/>
</dbReference>
<organism evidence="12">
    <name type="scientific">marine sediment metagenome</name>
    <dbReference type="NCBI Taxonomy" id="412755"/>
    <lineage>
        <taxon>unclassified sequences</taxon>
        <taxon>metagenomes</taxon>
        <taxon>ecological metagenomes</taxon>
    </lineage>
</organism>
<dbReference type="Gene3D" id="3.60.20.10">
    <property type="entry name" value="Glutamine Phosphoribosylpyrophosphate, subunit 1, domain 1"/>
    <property type="match status" value="1"/>
</dbReference>
<reference evidence="12" key="1">
    <citation type="journal article" date="2015" name="Nature">
        <title>Complex archaea that bridge the gap between prokaryotes and eukaryotes.</title>
        <authorList>
            <person name="Spang A."/>
            <person name="Saw J.H."/>
            <person name="Jorgensen S.L."/>
            <person name="Zaremba-Niedzwiedzka K."/>
            <person name="Martijn J."/>
            <person name="Lind A.E."/>
            <person name="van Eijk R."/>
            <person name="Schleper C."/>
            <person name="Guy L."/>
            <person name="Ettema T.J."/>
        </authorList>
    </citation>
    <scope>NUCLEOTIDE SEQUENCE</scope>
</reference>
<dbReference type="InterPro" id="IPR005855">
    <property type="entry name" value="GFAT"/>
</dbReference>
<dbReference type="NCBIfam" id="TIGR01135">
    <property type="entry name" value="glmS"/>
    <property type="match status" value="1"/>
</dbReference>
<evidence type="ECO:0000256" key="7">
    <source>
        <dbReference type="ARBA" id="ARBA00022679"/>
    </source>
</evidence>
<dbReference type="EC" id="2.6.1.16" evidence="3"/>
<evidence type="ECO:0000256" key="4">
    <source>
        <dbReference type="ARBA" id="ARBA00016090"/>
    </source>
</evidence>
<comment type="subcellular location">
    <subcellularLocation>
        <location evidence="2">Cytoplasm</location>
    </subcellularLocation>
</comment>
<dbReference type="CDD" id="cd05009">
    <property type="entry name" value="SIS_GlmS_GlmD_2"/>
    <property type="match status" value="1"/>
</dbReference>
<keyword evidence="7" id="KW-0808">Transferase</keyword>
<dbReference type="InterPro" id="IPR046348">
    <property type="entry name" value="SIS_dom_sf"/>
</dbReference>
<dbReference type="GO" id="GO:0004360">
    <property type="term" value="F:glutamine-fructose-6-phosphate transaminase (isomerizing) activity"/>
    <property type="evidence" value="ECO:0007669"/>
    <property type="project" value="UniProtKB-EC"/>
</dbReference>
<evidence type="ECO:0000256" key="9">
    <source>
        <dbReference type="ARBA" id="ARBA00022962"/>
    </source>
</evidence>
<gene>
    <name evidence="12" type="ORF">LCGC14_0160020</name>
</gene>
<comment type="caution">
    <text evidence="12">The sequence shown here is derived from an EMBL/GenBank/DDBJ whole genome shotgun (WGS) entry which is preliminary data.</text>
</comment>
<dbReference type="Pfam" id="PF13522">
    <property type="entry name" value="GATase_6"/>
    <property type="match status" value="1"/>
</dbReference>
<dbReference type="EMBL" id="LAZR01000060">
    <property type="protein sequence ID" value="KKN97045.1"/>
    <property type="molecule type" value="Genomic_DNA"/>
</dbReference>
<evidence type="ECO:0000313" key="12">
    <source>
        <dbReference type="EMBL" id="KKN97045.1"/>
    </source>
</evidence>
<dbReference type="PROSITE" id="PS51278">
    <property type="entry name" value="GATASE_TYPE_2"/>
    <property type="match status" value="1"/>
</dbReference>
<dbReference type="PANTHER" id="PTHR10937">
    <property type="entry name" value="GLUCOSAMINE--FRUCTOSE-6-PHOSPHATE AMINOTRANSFERASE, ISOMERIZING"/>
    <property type="match status" value="1"/>
</dbReference>
<evidence type="ECO:0000256" key="2">
    <source>
        <dbReference type="ARBA" id="ARBA00004496"/>
    </source>
</evidence>
<keyword evidence="6" id="KW-0032">Aminotransferase</keyword>
<dbReference type="GO" id="GO:0097367">
    <property type="term" value="F:carbohydrate derivative binding"/>
    <property type="evidence" value="ECO:0007669"/>
    <property type="project" value="InterPro"/>
</dbReference>
<evidence type="ECO:0000256" key="3">
    <source>
        <dbReference type="ARBA" id="ARBA00012916"/>
    </source>
</evidence>
<dbReference type="HAMAP" id="MF_00164">
    <property type="entry name" value="GlmS"/>
    <property type="match status" value="1"/>
</dbReference>
<dbReference type="AlphaFoldDB" id="A0A0F9UVH1"/>
<accession>A0A0F9UVH1</accession>
<evidence type="ECO:0000259" key="10">
    <source>
        <dbReference type="PROSITE" id="PS51278"/>
    </source>
</evidence>
<dbReference type="InterPro" id="IPR047084">
    <property type="entry name" value="GFAT_N"/>
</dbReference>
<feature type="domain" description="SIS" evidence="11">
    <location>
        <begin position="475"/>
        <end position="616"/>
    </location>
</feature>